<name>A0A0D7AUD3_9AGAR</name>
<feature type="compositionally biased region" description="Polar residues" evidence="1">
    <location>
        <begin position="26"/>
        <end position="37"/>
    </location>
</feature>
<sequence>MSSSQHFISLSLPLPIMSTPDPGPPNTTMEAPVQQQDSLRDIPAILKKLKHVREALEALEADDSARPQPASGARNGTADKPRSPSQAAHLEPDDPMRDTIIPPKVFGMSRFKDGGGQHRGSERPQYQARKGASLSCRIVLQS</sequence>
<feature type="region of interest" description="Disordered" evidence="1">
    <location>
        <begin position="58"/>
        <end position="134"/>
    </location>
</feature>
<feature type="region of interest" description="Disordered" evidence="1">
    <location>
        <begin position="1"/>
        <end position="39"/>
    </location>
</feature>
<evidence type="ECO:0000313" key="2">
    <source>
        <dbReference type="EMBL" id="KIY61983.1"/>
    </source>
</evidence>
<dbReference type="AlphaFoldDB" id="A0A0D7AUD3"/>
<accession>A0A0D7AUD3</accession>
<evidence type="ECO:0000313" key="3">
    <source>
        <dbReference type="Proteomes" id="UP000054007"/>
    </source>
</evidence>
<reference evidence="2 3" key="1">
    <citation type="journal article" date="2015" name="Fungal Genet. Biol.">
        <title>Evolution of novel wood decay mechanisms in Agaricales revealed by the genome sequences of Fistulina hepatica and Cylindrobasidium torrendii.</title>
        <authorList>
            <person name="Floudas D."/>
            <person name="Held B.W."/>
            <person name="Riley R."/>
            <person name="Nagy L.G."/>
            <person name="Koehler G."/>
            <person name="Ransdell A.S."/>
            <person name="Younus H."/>
            <person name="Chow J."/>
            <person name="Chiniquy J."/>
            <person name="Lipzen A."/>
            <person name="Tritt A."/>
            <person name="Sun H."/>
            <person name="Haridas S."/>
            <person name="LaButti K."/>
            <person name="Ohm R.A."/>
            <person name="Kues U."/>
            <person name="Blanchette R.A."/>
            <person name="Grigoriev I.V."/>
            <person name="Minto R.E."/>
            <person name="Hibbett D.S."/>
        </authorList>
    </citation>
    <scope>NUCLEOTIDE SEQUENCE [LARGE SCALE GENOMIC DNA]</scope>
    <source>
        <strain evidence="2 3">FP15055 ss-10</strain>
    </source>
</reference>
<feature type="compositionally biased region" description="Basic and acidic residues" evidence="1">
    <location>
        <begin position="110"/>
        <end position="122"/>
    </location>
</feature>
<organism evidence="2 3">
    <name type="scientific">Cylindrobasidium torrendii FP15055 ss-10</name>
    <dbReference type="NCBI Taxonomy" id="1314674"/>
    <lineage>
        <taxon>Eukaryota</taxon>
        <taxon>Fungi</taxon>
        <taxon>Dikarya</taxon>
        <taxon>Basidiomycota</taxon>
        <taxon>Agaricomycotina</taxon>
        <taxon>Agaricomycetes</taxon>
        <taxon>Agaricomycetidae</taxon>
        <taxon>Agaricales</taxon>
        <taxon>Marasmiineae</taxon>
        <taxon>Physalacriaceae</taxon>
        <taxon>Cylindrobasidium</taxon>
    </lineage>
</organism>
<protein>
    <submittedName>
        <fullName evidence="2">Uncharacterized protein</fullName>
    </submittedName>
</protein>
<proteinExistence type="predicted"/>
<dbReference type="Proteomes" id="UP000054007">
    <property type="component" value="Unassembled WGS sequence"/>
</dbReference>
<gene>
    <name evidence="2" type="ORF">CYLTODRAFT_199101</name>
</gene>
<keyword evidence="3" id="KW-1185">Reference proteome</keyword>
<dbReference type="EMBL" id="KN880840">
    <property type="protein sequence ID" value="KIY61983.1"/>
    <property type="molecule type" value="Genomic_DNA"/>
</dbReference>
<evidence type="ECO:0000256" key="1">
    <source>
        <dbReference type="SAM" id="MobiDB-lite"/>
    </source>
</evidence>